<feature type="transmembrane region" description="Helical" evidence="1">
    <location>
        <begin position="30"/>
        <end position="49"/>
    </location>
</feature>
<name>A0AAJ5C0M1_9SPHI</name>
<evidence type="ECO:0000256" key="1">
    <source>
        <dbReference type="SAM" id="Phobius"/>
    </source>
</evidence>
<reference evidence="2 3" key="1">
    <citation type="submission" date="2017-06" db="EMBL/GenBank/DDBJ databases">
        <authorList>
            <consortium name="Pathogen Informatics"/>
        </authorList>
    </citation>
    <scope>NUCLEOTIDE SEQUENCE [LARGE SCALE GENOMIC DNA]</scope>
    <source>
        <strain evidence="2 3">NCTC12149</strain>
    </source>
</reference>
<keyword evidence="1" id="KW-1133">Transmembrane helix</keyword>
<keyword evidence="1" id="KW-0812">Transmembrane</keyword>
<organism evidence="2 3">
    <name type="scientific">Sphingobacterium mizutaii</name>
    <dbReference type="NCBI Taxonomy" id="1010"/>
    <lineage>
        <taxon>Bacteria</taxon>
        <taxon>Pseudomonadati</taxon>
        <taxon>Bacteroidota</taxon>
        <taxon>Sphingobacteriia</taxon>
        <taxon>Sphingobacteriales</taxon>
        <taxon>Sphingobacteriaceae</taxon>
        <taxon>Sphingobacterium</taxon>
    </lineage>
</organism>
<dbReference type="KEGG" id="smiz:4412673_02459"/>
<evidence type="ECO:0000313" key="2">
    <source>
        <dbReference type="EMBL" id="SNV51583.1"/>
    </source>
</evidence>
<dbReference type="Proteomes" id="UP000215355">
    <property type="component" value="Chromosome 1"/>
</dbReference>
<proteinExistence type="predicted"/>
<protein>
    <submittedName>
        <fullName evidence="2">Uncharacterized protein</fullName>
    </submittedName>
</protein>
<dbReference type="EMBL" id="LT906468">
    <property type="protein sequence ID" value="SNV51583.1"/>
    <property type="molecule type" value="Genomic_DNA"/>
</dbReference>
<feature type="transmembrane region" description="Helical" evidence="1">
    <location>
        <begin position="61"/>
        <end position="82"/>
    </location>
</feature>
<dbReference type="RefSeq" id="WP_093097290.1">
    <property type="nucleotide sequence ID" value="NZ_FNGK01000001.1"/>
</dbReference>
<evidence type="ECO:0000313" key="3">
    <source>
        <dbReference type="Proteomes" id="UP000215355"/>
    </source>
</evidence>
<accession>A0AAJ5C0M1</accession>
<dbReference type="AlphaFoldDB" id="A0AAJ5C0M1"/>
<gene>
    <name evidence="2" type="ORF">SAMEA4412673_02459</name>
</gene>
<keyword evidence="1" id="KW-0472">Membrane</keyword>
<feature type="transmembrane region" description="Helical" evidence="1">
    <location>
        <begin position="7"/>
        <end position="24"/>
    </location>
</feature>
<sequence>MNWKKILVGEILVLVLLKLGILLNNLAGNTWSFFIGIGFLLICLVLFSYARYKKLEQPDLVTALLLTLLYVPMTIINSWRYIF</sequence>